<gene>
    <name evidence="1" type="ORF">AVEN_197377_1</name>
</gene>
<proteinExistence type="predicted"/>
<dbReference type="AlphaFoldDB" id="A0A4Y2K8E5"/>
<evidence type="ECO:0000313" key="2">
    <source>
        <dbReference type="Proteomes" id="UP000499080"/>
    </source>
</evidence>
<sequence>MASPTSPQAQVSLSDKWKRFGNEGNGPCSVTNTVSSRVHKTGFRFGFSRALWYLRLSSEVEGFLIGQERVNGQDVA</sequence>
<dbReference type="Proteomes" id="UP000499080">
    <property type="component" value="Unassembled WGS sequence"/>
</dbReference>
<comment type="caution">
    <text evidence="1">The sequence shown here is derived from an EMBL/GenBank/DDBJ whole genome shotgun (WGS) entry which is preliminary data.</text>
</comment>
<protein>
    <submittedName>
        <fullName evidence="1">Uncharacterized protein</fullName>
    </submittedName>
</protein>
<accession>A0A4Y2K8E5</accession>
<dbReference type="EMBL" id="BGPR01004244">
    <property type="protein sequence ID" value="GBM97542.1"/>
    <property type="molecule type" value="Genomic_DNA"/>
</dbReference>
<organism evidence="1 2">
    <name type="scientific">Araneus ventricosus</name>
    <name type="common">Orbweaver spider</name>
    <name type="synonym">Epeira ventricosa</name>
    <dbReference type="NCBI Taxonomy" id="182803"/>
    <lineage>
        <taxon>Eukaryota</taxon>
        <taxon>Metazoa</taxon>
        <taxon>Ecdysozoa</taxon>
        <taxon>Arthropoda</taxon>
        <taxon>Chelicerata</taxon>
        <taxon>Arachnida</taxon>
        <taxon>Araneae</taxon>
        <taxon>Araneomorphae</taxon>
        <taxon>Entelegynae</taxon>
        <taxon>Araneoidea</taxon>
        <taxon>Araneidae</taxon>
        <taxon>Araneus</taxon>
    </lineage>
</organism>
<name>A0A4Y2K8E5_ARAVE</name>
<evidence type="ECO:0000313" key="1">
    <source>
        <dbReference type="EMBL" id="GBM97542.1"/>
    </source>
</evidence>
<reference evidence="1 2" key="1">
    <citation type="journal article" date="2019" name="Sci. Rep.">
        <title>Orb-weaving spider Araneus ventricosus genome elucidates the spidroin gene catalogue.</title>
        <authorList>
            <person name="Kono N."/>
            <person name="Nakamura H."/>
            <person name="Ohtoshi R."/>
            <person name="Moran D.A.P."/>
            <person name="Shinohara A."/>
            <person name="Yoshida Y."/>
            <person name="Fujiwara M."/>
            <person name="Mori M."/>
            <person name="Tomita M."/>
            <person name="Arakawa K."/>
        </authorList>
    </citation>
    <scope>NUCLEOTIDE SEQUENCE [LARGE SCALE GENOMIC DNA]</scope>
</reference>
<keyword evidence="2" id="KW-1185">Reference proteome</keyword>